<evidence type="ECO:0000313" key="2">
    <source>
        <dbReference type="Proteomes" id="UP001303046"/>
    </source>
</evidence>
<proteinExistence type="predicted"/>
<dbReference type="Proteomes" id="UP001303046">
    <property type="component" value="Unassembled WGS sequence"/>
</dbReference>
<keyword evidence="2" id="KW-1185">Reference proteome</keyword>
<evidence type="ECO:0000313" key="1">
    <source>
        <dbReference type="EMBL" id="KAK6754403.1"/>
    </source>
</evidence>
<name>A0ABR1DW34_NECAM</name>
<organism evidence="1 2">
    <name type="scientific">Necator americanus</name>
    <name type="common">Human hookworm</name>
    <dbReference type="NCBI Taxonomy" id="51031"/>
    <lineage>
        <taxon>Eukaryota</taxon>
        <taxon>Metazoa</taxon>
        <taxon>Ecdysozoa</taxon>
        <taxon>Nematoda</taxon>
        <taxon>Chromadorea</taxon>
        <taxon>Rhabditida</taxon>
        <taxon>Rhabditina</taxon>
        <taxon>Rhabditomorpha</taxon>
        <taxon>Strongyloidea</taxon>
        <taxon>Ancylostomatidae</taxon>
        <taxon>Bunostominae</taxon>
        <taxon>Necator</taxon>
    </lineage>
</organism>
<sequence>METLRTDSEHDYDDTSETTLSLYALAPTETYVDSEDLESFEELSYSDMEANSWAGYDYDYAYPRQYLTDRTAECRDLHQSSGSDSLDESKEYNDAVPSEITDEEKALKTASSCIDLDTALSESSIYSEYTPAPSETNVEIEYDIIAEASPMSTAVSGNVSWYSLPKTDAEIEVQAPLYIGGARVVDSIECLNMLSEAKLIPVEDLGNPTINYLGSCPMKTPSEIEEEKYEYSYYSDGPSETNVSMDGIHMFSDIDGENDLKRGLAARRLRKRQSRLVNRTTKLHHKFLTLIRCVLKHEIRF</sequence>
<protein>
    <recommendedName>
        <fullName evidence="3">BZIP domain-containing protein</fullName>
    </recommendedName>
</protein>
<accession>A0ABR1DW34</accession>
<reference evidence="1 2" key="1">
    <citation type="submission" date="2023-08" db="EMBL/GenBank/DDBJ databases">
        <title>A Necator americanus chromosomal reference genome.</title>
        <authorList>
            <person name="Ilik V."/>
            <person name="Petrzelkova K.J."/>
            <person name="Pardy F."/>
            <person name="Fuh T."/>
            <person name="Niatou-Singa F.S."/>
            <person name="Gouil Q."/>
            <person name="Baker L."/>
            <person name="Ritchie M.E."/>
            <person name="Jex A.R."/>
            <person name="Gazzola D."/>
            <person name="Li H."/>
            <person name="Toshio Fujiwara R."/>
            <person name="Zhan B."/>
            <person name="Aroian R.V."/>
            <person name="Pafco B."/>
            <person name="Schwarz E.M."/>
        </authorList>
    </citation>
    <scope>NUCLEOTIDE SEQUENCE [LARGE SCALE GENOMIC DNA]</scope>
    <source>
        <strain evidence="1 2">Aroian</strain>
        <tissue evidence="1">Whole animal</tissue>
    </source>
</reference>
<comment type="caution">
    <text evidence="1">The sequence shown here is derived from an EMBL/GenBank/DDBJ whole genome shotgun (WGS) entry which is preliminary data.</text>
</comment>
<evidence type="ECO:0008006" key="3">
    <source>
        <dbReference type="Google" id="ProtNLM"/>
    </source>
</evidence>
<gene>
    <name evidence="1" type="primary">Necator_chrV.g18212</name>
    <name evidence="1" type="ORF">RB195_013421</name>
</gene>
<dbReference type="EMBL" id="JAVFWL010000005">
    <property type="protein sequence ID" value="KAK6754403.1"/>
    <property type="molecule type" value="Genomic_DNA"/>
</dbReference>